<feature type="region of interest" description="Disordered" evidence="1">
    <location>
        <begin position="72"/>
        <end position="94"/>
    </location>
</feature>
<dbReference type="Pfam" id="PF09723">
    <property type="entry name" value="Zn_ribbon_8"/>
    <property type="match status" value="1"/>
</dbReference>
<feature type="domain" description="Putative regulatory protein FmdB zinc ribbon" evidence="2">
    <location>
        <begin position="1"/>
        <end position="41"/>
    </location>
</feature>
<dbReference type="RefSeq" id="WP_190462569.1">
    <property type="nucleotide sequence ID" value="NZ_JACJPW010000008.1"/>
</dbReference>
<reference evidence="3" key="1">
    <citation type="journal article" date="2015" name="ISME J.">
        <title>Draft Genome Sequence of Streptomyces incarnatus NRRL8089, which Produces the Nucleoside Antibiotic Sinefungin.</title>
        <authorList>
            <person name="Oshima K."/>
            <person name="Hattori M."/>
            <person name="Shimizu H."/>
            <person name="Fukuda K."/>
            <person name="Nemoto M."/>
            <person name="Inagaki K."/>
            <person name="Tamura T."/>
        </authorList>
    </citation>
    <scope>NUCLEOTIDE SEQUENCE</scope>
    <source>
        <strain evidence="3">FACHB-1375</strain>
    </source>
</reference>
<evidence type="ECO:0000313" key="4">
    <source>
        <dbReference type="Proteomes" id="UP000641646"/>
    </source>
</evidence>
<dbReference type="EMBL" id="JACJPW010000008">
    <property type="protein sequence ID" value="MBD2180404.1"/>
    <property type="molecule type" value="Genomic_DNA"/>
</dbReference>
<accession>A0A926VD88</accession>
<dbReference type="Proteomes" id="UP000641646">
    <property type="component" value="Unassembled WGS sequence"/>
</dbReference>
<feature type="compositionally biased region" description="Basic residues" evidence="1">
    <location>
        <begin position="72"/>
        <end position="85"/>
    </location>
</feature>
<dbReference type="InterPro" id="IPR013429">
    <property type="entry name" value="Regulatory_FmdB_Zinc_ribbon"/>
</dbReference>
<protein>
    <submittedName>
        <fullName evidence="3">Zinc ribbon domain-containing protein</fullName>
    </submittedName>
</protein>
<evidence type="ECO:0000259" key="2">
    <source>
        <dbReference type="SMART" id="SM00834"/>
    </source>
</evidence>
<organism evidence="3 4">
    <name type="scientific">Aerosakkonema funiforme FACHB-1375</name>
    <dbReference type="NCBI Taxonomy" id="2949571"/>
    <lineage>
        <taxon>Bacteria</taxon>
        <taxon>Bacillati</taxon>
        <taxon>Cyanobacteriota</taxon>
        <taxon>Cyanophyceae</taxon>
        <taxon>Oscillatoriophycideae</taxon>
        <taxon>Aerosakkonematales</taxon>
        <taxon>Aerosakkonemataceae</taxon>
        <taxon>Aerosakkonema</taxon>
    </lineage>
</organism>
<name>A0A926VD88_9CYAN</name>
<proteinExistence type="predicted"/>
<dbReference type="NCBIfam" id="TIGR02605">
    <property type="entry name" value="CxxC_CxxC_SSSS"/>
    <property type="match status" value="1"/>
</dbReference>
<dbReference type="SMART" id="SM00834">
    <property type="entry name" value="CxxC_CXXC_SSSS"/>
    <property type="match status" value="1"/>
</dbReference>
<evidence type="ECO:0000256" key="1">
    <source>
        <dbReference type="SAM" id="MobiDB-lite"/>
    </source>
</evidence>
<comment type="caution">
    <text evidence="3">The sequence shown here is derived from an EMBL/GenBank/DDBJ whole genome shotgun (WGS) entry which is preliminary data.</text>
</comment>
<reference evidence="3" key="2">
    <citation type="submission" date="2020-08" db="EMBL/GenBank/DDBJ databases">
        <authorList>
            <person name="Chen M."/>
            <person name="Teng W."/>
            <person name="Zhao L."/>
            <person name="Hu C."/>
            <person name="Zhou Y."/>
            <person name="Han B."/>
            <person name="Song L."/>
            <person name="Shu W."/>
        </authorList>
    </citation>
    <scope>NUCLEOTIDE SEQUENCE</scope>
    <source>
        <strain evidence="3">FACHB-1375</strain>
    </source>
</reference>
<dbReference type="AlphaFoldDB" id="A0A926VD88"/>
<keyword evidence="4" id="KW-1185">Reference proteome</keyword>
<sequence>MPLYEFKCENCGTFEEWRSMSAASEPMLCPICETVAKRIYSVAGLMMMPNSLRTRIEQSAEPRVVDRTQIKKHHNHHHHHQHKHNDGRPWMIGH</sequence>
<gene>
    <name evidence="3" type="ORF">H6G03_04655</name>
</gene>
<evidence type="ECO:0000313" key="3">
    <source>
        <dbReference type="EMBL" id="MBD2180404.1"/>
    </source>
</evidence>